<protein>
    <recommendedName>
        <fullName evidence="3">Metallo-beta-lactamase domain-containing protein</fullName>
    </recommendedName>
</protein>
<evidence type="ECO:0000313" key="4">
    <source>
        <dbReference type="EMBL" id="GEK56115.1"/>
    </source>
</evidence>
<dbReference type="RefSeq" id="WP_089348798.1">
    <property type="nucleotide sequence ID" value="NZ_BJUM01000032.1"/>
</dbReference>
<comment type="similarity">
    <text evidence="1">Belongs to the metallo-beta-lactamase superfamily. Class-B beta-lactamase family.</text>
</comment>
<dbReference type="InterPro" id="IPR050855">
    <property type="entry name" value="NDM-1-like"/>
</dbReference>
<organism evidence="4 5">
    <name type="scientific">Pseudoalteromonas espejiana</name>
    <dbReference type="NCBI Taxonomy" id="28107"/>
    <lineage>
        <taxon>Bacteria</taxon>
        <taxon>Pseudomonadati</taxon>
        <taxon>Pseudomonadota</taxon>
        <taxon>Gammaproteobacteria</taxon>
        <taxon>Alteromonadales</taxon>
        <taxon>Pseudoalteromonadaceae</taxon>
        <taxon>Pseudoalteromonas</taxon>
    </lineage>
</organism>
<keyword evidence="2" id="KW-0732">Signal</keyword>
<dbReference type="AlphaFoldDB" id="A0A510XYJ6"/>
<feature type="domain" description="Metallo-beta-lactamase" evidence="3">
    <location>
        <begin position="51"/>
        <end position="266"/>
    </location>
</feature>
<dbReference type="SMART" id="SM00849">
    <property type="entry name" value="Lactamase_B"/>
    <property type="match status" value="1"/>
</dbReference>
<dbReference type="Proteomes" id="UP000321419">
    <property type="component" value="Unassembled WGS sequence"/>
</dbReference>
<sequence>MKLNALFLNVIPALFLTLSVYSQTSFAAVTWQQVNDNIHFLKQQDKLRFYDSNQVLIEGEKCALMVDASGNFAAVEALAEQLKKHLKTPLCYLVATHFHDDHLLGMAVLQHAFPKAQLIVHKQVADDFTIYQKAYQDKLAGYEKSIELSYQRLATLPTQEQTQWREKLSLAKQRFLRWKTFSLNKPLTAISQQKTIDLGNFNVQINPEQAHTNGDLTLTTNNGSLLIGGDIVDWLPYPGHGELQNWQALLERYINQSNLRTILPGHGGALKKEQLKQPLLFLTSLSTHVKNNQKHTLEQLIDTFPKNVLKPYKQEALNTKSSQLFLQAGLKRAQLTQHTE</sequence>
<accession>A0A510XYJ6</accession>
<dbReference type="Pfam" id="PF00753">
    <property type="entry name" value="Lactamase_B"/>
    <property type="match status" value="1"/>
</dbReference>
<dbReference type="SUPFAM" id="SSF56281">
    <property type="entry name" value="Metallo-hydrolase/oxidoreductase"/>
    <property type="match status" value="1"/>
</dbReference>
<dbReference type="PANTHER" id="PTHR42951:SF4">
    <property type="entry name" value="ACYL-COENZYME A THIOESTERASE MBLAC2"/>
    <property type="match status" value="1"/>
</dbReference>
<feature type="chain" id="PRO_5022135252" description="Metallo-beta-lactamase domain-containing protein" evidence="2">
    <location>
        <begin position="28"/>
        <end position="340"/>
    </location>
</feature>
<name>A0A510XYJ6_9GAMM</name>
<gene>
    <name evidence="4" type="ORF">PES01_29600</name>
</gene>
<dbReference type="InterPro" id="IPR001279">
    <property type="entry name" value="Metallo-B-lactamas"/>
</dbReference>
<evidence type="ECO:0000259" key="3">
    <source>
        <dbReference type="SMART" id="SM00849"/>
    </source>
</evidence>
<dbReference type="PANTHER" id="PTHR42951">
    <property type="entry name" value="METALLO-BETA-LACTAMASE DOMAIN-CONTAINING"/>
    <property type="match status" value="1"/>
</dbReference>
<feature type="signal peptide" evidence="2">
    <location>
        <begin position="1"/>
        <end position="27"/>
    </location>
</feature>
<dbReference type="InterPro" id="IPR036866">
    <property type="entry name" value="RibonucZ/Hydroxyglut_hydro"/>
</dbReference>
<evidence type="ECO:0000256" key="1">
    <source>
        <dbReference type="ARBA" id="ARBA00005250"/>
    </source>
</evidence>
<dbReference type="GO" id="GO:0017001">
    <property type="term" value="P:antibiotic catabolic process"/>
    <property type="evidence" value="ECO:0007669"/>
    <property type="project" value="UniProtKB-ARBA"/>
</dbReference>
<comment type="caution">
    <text evidence="4">The sequence shown here is derived from an EMBL/GenBank/DDBJ whole genome shotgun (WGS) entry which is preliminary data.</text>
</comment>
<dbReference type="OrthoDB" id="9769598at2"/>
<reference evidence="4 5" key="1">
    <citation type="submission" date="2019-07" db="EMBL/GenBank/DDBJ databases">
        <title>Whole genome shotgun sequence of Pseudoalteromonas espejiana NBRC 102222.</title>
        <authorList>
            <person name="Hosoyama A."/>
            <person name="Uohara A."/>
            <person name="Ohji S."/>
            <person name="Ichikawa N."/>
        </authorList>
    </citation>
    <scope>NUCLEOTIDE SEQUENCE [LARGE SCALE GENOMIC DNA]</scope>
    <source>
        <strain evidence="4 5">NBRC 102222</strain>
    </source>
</reference>
<dbReference type="Gene3D" id="3.60.15.10">
    <property type="entry name" value="Ribonuclease Z/Hydroxyacylglutathione hydrolase-like"/>
    <property type="match status" value="1"/>
</dbReference>
<evidence type="ECO:0000256" key="2">
    <source>
        <dbReference type="SAM" id="SignalP"/>
    </source>
</evidence>
<dbReference type="EMBL" id="BJUM01000032">
    <property type="protein sequence ID" value="GEK56115.1"/>
    <property type="molecule type" value="Genomic_DNA"/>
</dbReference>
<keyword evidence="5" id="KW-1185">Reference proteome</keyword>
<proteinExistence type="inferred from homology"/>
<evidence type="ECO:0000313" key="5">
    <source>
        <dbReference type="Proteomes" id="UP000321419"/>
    </source>
</evidence>